<dbReference type="PANTHER" id="PTHR30336:SF18">
    <property type="entry name" value="MEMBRANE PROTEIN"/>
    <property type="match status" value="1"/>
</dbReference>
<feature type="transmembrane region" description="Helical" evidence="1">
    <location>
        <begin position="38"/>
        <end position="59"/>
    </location>
</feature>
<keyword evidence="1" id="KW-0472">Membrane</keyword>
<dbReference type="AlphaFoldDB" id="A0A2A9G1S7"/>
<evidence type="ECO:0000256" key="1">
    <source>
        <dbReference type="SAM" id="Phobius"/>
    </source>
</evidence>
<dbReference type="InterPro" id="IPR003848">
    <property type="entry name" value="DUF218"/>
</dbReference>
<protein>
    <submittedName>
        <fullName evidence="3">DUF218 domain-containing protein</fullName>
    </submittedName>
</protein>
<keyword evidence="1" id="KW-1133">Transmembrane helix</keyword>
<dbReference type="EMBL" id="PDJK01000001">
    <property type="protein sequence ID" value="PFG56750.1"/>
    <property type="molecule type" value="Genomic_DNA"/>
</dbReference>
<feature type="domain" description="DUF218" evidence="2">
    <location>
        <begin position="202"/>
        <end position="349"/>
    </location>
</feature>
<dbReference type="GO" id="GO:0000270">
    <property type="term" value="P:peptidoglycan metabolic process"/>
    <property type="evidence" value="ECO:0007669"/>
    <property type="project" value="TreeGrafter"/>
</dbReference>
<feature type="transmembrane region" description="Helical" evidence="1">
    <location>
        <begin position="175"/>
        <end position="195"/>
    </location>
</feature>
<evidence type="ECO:0000313" key="4">
    <source>
        <dbReference type="Proteomes" id="UP000243542"/>
    </source>
</evidence>
<gene>
    <name evidence="3" type="ORF">ATK36_0273</name>
</gene>
<evidence type="ECO:0000259" key="2">
    <source>
        <dbReference type="Pfam" id="PF02698"/>
    </source>
</evidence>
<evidence type="ECO:0000313" key="3">
    <source>
        <dbReference type="EMBL" id="PFG56750.1"/>
    </source>
</evidence>
<dbReference type="GO" id="GO:0043164">
    <property type="term" value="P:Gram-negative-bacterium-type cell wall biogenesis"/>
    <property type="evidence" value="ECO:0007669"/>
    <property type="project" value="TreeGrafter"/>
</dbReference>
<dbReference type="InterPro" id="IPR014729">
    <property type="entry name" value="Rossmann-like_a/b/a_fold"/>
</dbReference>
<keyword evidence="1" id="KW-0812">Transmembrane</keyword>
<accession>A0A2A9G1S7</accession>
<organism evidence="3 4">
    <name type="scientific">Amycolatopsis sulphurea</name>
    <dbReference type="NCBI Taxonomy" id="76022"/>
    <lineage>
        <taxon>Bacteria</taxon>
        <taxon>Bacillati</taxon>
        <taxon>Actinomycetota</taxon>
        <taxon>Actinomycetes</taxon>
        <taxon>Pseudonocardiales</taxon>
        <taxon>Pseudonocardiaceae</taxon>
        <taxon>Amycolatopsis</taxon>
    </lineage>
</organism>
<feature type="transmembrane region" description="Helical" evidence="1">
    <location>
        <begin position="354"/>
        <end position="372"/>
    </location>
</feature>
<name>A0A2A9G1S7_9PSEU</name>
<dbReference type="Proteomes" id="UP000243542">
    <property type="component" value="Unassembled WGS sequence"/>
</dbReference>
<dbReference type="InterPro" id="IPR051599">
    <property type="entry name" value="Cell_Envelope_Assoc"/>
</dbReference>
<feature type="transmembrane region" description="Helical" evidence="1">
    <location>
        <begin position="99"/>
        <end position="124"/>
    </location>
</feature>
<reference evidence="3 4" key="1">
    <citation type="submission" date="2017-10" db="EMBL/GenBank/DDBJ databases">
        <title>Sequencing the genomes of 1000 actinobacteria strains.</title>
        <authorList>
            <person name="Klenk H.-P."/>
        </authorList>
    </citation>
    <scope>NUCLEOTIDE SEQUENCE [LARGE SCALE GENOMIC DNA]</scope>
    <source>
        <strain evidence="3 4">DSM 46092</strain>
    </source>
</reference>
<dbReference type="GO" id="GO:0005886">
    <property type="term" value="C:plasma membrane"/>
    <property type="evidence" value="ECO:0007669"/>
    <property type="project" value="TreeGrafter"/>
</dbReference>
<dbReference type="Pfam" id="PF02698">
    <property type="entry name" value="DUF218"/>
    <property type="match status" value="1"/>
</dbReference>
<feature type="transmembrane region" description="Helical" evidence="1">
    <location>
        <begin position="66"/>
        <end position="87"/>
    </location>
</feature>
<proteinExistence type="predicted"/>
<comment type="caution">
    <text evidence="3">The sequence shown here is derived from an EMBL/GenBank/DDBJ whole genome shotgun (WGS) entry which is preliminary data.</text>
</comment>
<dbReference type="Gene3D" id="3.40.50.620">
    <property type="entry name" value="HUPs"/>
    <property type="match status" value="1"/>
</dbReference>
<keyword evidence="4" id="KW-1185">Reference proteome</keyword>
<sequence length="374" mass="40903">MDSAEAVCLLVRPGGTARVTFTHSCWVSGSGPGCPIPILRSVDYVLVSVPFFLAFAILFRLERRRLINGVPFVIGLLLLGMGVTSLLQEIPGMHEVINGTTAGTAVLLAVFLLLPLFLVCNGFLMLRREGRRLGNLLSLLAGLALFAFAPLLISLGKGANPVWLETTITAVGVPLGYLSGLFAVYVLYSLVYGLVPHRTGVDFIVVHGSRLIRAKVPPLLASRLDRARRVYDSENARGGRPILITSGGQGPDEELAEARAMADYLIEAGVPQDRVLLEDRSTTTEQNLRYSKEIMLGLKPDYRSVLVTNNYHAFRTALISRRARINGQVLGSRTAWYYLPSATIREFVGILRDYAILNGVIAVALVVAYLIWLR</sequence>
<dbReference type="CDD" id="cd06259">
    <property type="entry name" value="YdcF-like"/>
    <property type="match status" value="1"/>
</dbReference>
<dbReference type="PANTHER" id="PTHR30336">
    <property type="entry name" value="INNER MEMBRANE PROTEIN, PROBABLE PERMEASE"/>
    <property type="match status" value="1"/>
</dbReference>
<feature type="transmembrane region" description="Helical" evidence="1">
    <location>
        <begin position="136"/>
        <end position="155"/>
    </location>
</feature>